<organism evidence="1 2">
    <name type="scientific">Amycolatopsis bartoniae</name>
    <dbReference type="NCBI Taxonomy" id="941986"/>
    <lineage>
        <taxon>Bacteria</taxon>
        <taxon>Bacillati</taxon>
        <taxon>Actinomycetota</taxon>
        <taxon>Actinomycetes</taxon>
        <taxon>Pseudonocardiales</taxon>
        <taxon>Pseudonocardiaceae</taxon>
        <taxon>Amycolatopsis</taxon>
    </lineage>
</organism>
<dbReference type="InterPro" id="IPR011044">
    <property type="entry name" value="Quino_amine_DH_bsu"/>
</dbReference>
<sequence>MLTLAATALTAGSSAAGPSTRDGDPARLLASVSRSTTWTQTSAVPLKFETYHPQGMVRVGDHYFMTSVEVLSAPVKCDPACDGYDRTPGAGVGHLFEFDARGNLLRDLHLGAGTVYHPGGFDYDGRYLWVPVAEYRPNSRATIYRIDPVTFAVQPFLQVPDHIGGVVHDVANNRFLGLNWGARTFYVWGPSGQLQRKTANPEQFVDFQDCHYLQYAKAVCGGVASLAVGSASVQLGGLSLLDLHSLDAVNTVPLTGLTPAGNSITRNPVWLATEGGSLTLQVVPDDDQSVLYTYRAG</sequence>
<keyword evidence="2" id="KW-1185">Reference proteome</keyword>
<protein>
    <submittedName>
        <fullName evidence="1">Uncharacterized protein</fullName>
    </submittedName>
</protein>
<comment type="caution">
    <text evidence="1">The sequence shown here is derived from an EMBL/GenBank/DDBJ whole genome shotgun (WGS) entry which is preliminary data.</text>
</comment>
<gene>
    <name evidence="1" type="ORF">GCM10017566_16490</name>
</gene>
<dbReference type="Pfam" id="PF20055">
    <property type="entry name" value="DUF6454"/>
    <property type="match status" value="1"/>
</dbReference>
<name>A0A8H9IPK6_9PSEU</name>
<dbReference type="Proteomes" id="UP000658656">
    <property type="component" value="Unassembled WGS sequence"/>
</dbReference>
<evidence type="ECO:0000313" key="2">
    <source>
        <dbReference type="Proteomes" id="UP000658656"/>
    </source>
</evidence>
<reference evidence="1" key="1">
    <citation type="journal article" date="2014" name="Int. J. Syst. Evol. Microbiol.">
        <title>Complete genome sequence of Corynebacterium casei LMG S-19264T (=DSM 44701T), isolated from a smear-ripened cheese.</title>
        <authorList>
            <consortium name="US DOE Joint Genome Institute (JGI-PGF)"/>
            <person name="Walter F."/>
            <person name="Albersmeier A."/>
            <person name="Kalinowski J."/>
            <person name="Ruckert C."/>
        </authorList>
    </citation>
    <scope>NUCLEOTIDE SEQUENCE</scope>
    <source>
        <strain evidence="1">CGMCC 4.7679</strain>
    </source>
</reference>
<proteinExistence type="predicted"/>
<dbReference type="AlphaFoldDB" id="A0A8H9IPK6"/>
<dbReference type="SUPFAM" id="SSF50969">
    <property type="entry name" value="YVTN repeat-like/Quinoprotein amine dehydrogenase"/>
    <property type="match status" value="1"/>
</dbReference>
<dbReference type="InterPro" id="IPR046312">
    <property type="entry name" value="DUF6454"/>
</dbReference>
<dbReference type="EMBL" id="BNAV01000002">
    <property type="protein sequence ID" value="GHF44315.1"/>
    <property type="molecule type" value="Genomic_DNA"/>
</dbReference>
<reference evidence="1" key="2">
    <citation type="submission" date="2020-09" db="EMBL/GenBank/DDBJ databases">
        <authorList>
            <person name="Sun Q."/>
            <person name="Zhou Y."/>
        </authorList>
    </citation>
    <scope>NUCLEOTIDE SEQUENCE</scope>
    <source>
        <strain evidence="1">CGMCC 4.7679</strain>
    </source>
</reference>
<evidence type="ECO:0000313" key="1">
    <source>
        <dbReference type="EMBL" id="GHF44315.1"/>
    </source>
</evidence>
<accession>A0A8H9IPK6</accession>